<proteinExistence type="inferred from homology"/>
<dbReference type="Pfam" id="PF21338">
    <property type="entry name" value="Top1B_N_bact"/>
    <property type="match status" value="1"/>
</dbReference>
<evidence type="ECO:0000313" key="10">
    <source>
        <dbReference type="Proteomes" id="UP000628854"/>
    </source>
</evidence>
<dbReference type="EC" id="5.6.2.1" evidence="3"/>
<dbReference type="InterPro" id="IPR035447">
    <property type="entry name" value="DNA_topo_I_N_sf"/>
</dbReference>
<sequence length="326" mass="36072">MAFSLARTEIDPSDAGLTYVDTGSTGWTRRPCGKGFTYLNERGDTLEGEQRARAEALVLPPAWKDVWICPDPRGHLQATGVDEAGRTQYRYHPDWRAHCEQAKFADMMYFGEALPRLRRRVRDTLNQPKDHVDLAIAAIIRLLDKGAIRIGSERSREGGAFGATTLYKRHVRQTDADTIRLKFKGKGGKQQDISICDDGLSRAVAALQSLPGQSLFDTPDGKVCSSQVNHFIQETSDGAFTAKDFRTWGGSVAATRALRKGADSIKAVSEAAADRLGNTPSIARNSYIHPRIIEMARDGRQPDMEDGPVRLLKDERRLFAVLKASD</sequence>
<keyword evidence="6" id="KW-0413">Isomerase</keyword>
<keyword evidence="10" id="KW-1185">Reference proteome</keyword>
<evidence type="ECO:0000259" key="8">
    <source>
        <dbReference type="Pfam" id="PF21338"/>
    </source>
</evidence>
<evidence type="ECO:0000256" key="4">
    <source>
        <dbReference type="ARBA" id="ARBA00023029"/>
    </source>
</evidence>
<dbReference type="Pfam" id="PF01028">
    <property type="entry name" value="Topoisom_I"/>
    <property type="match status" value="1"/>
</dbReference>
<evidence type="ECO:0000256" key="6">
    <source>
        <dbReference type="ARBA" id="ARBA00023235"/>
    </source>
</evidence>
<dbReference type="EMBL" id="BMKF01000001">
    <property type="protein sequence ID" value="GGB57800.1"/>
    <property type="molecule type" value="Genomic_DNA"/>
</dbReference>
<gene>
    <name evidence="9" type="ORF">GCM10011503_02730</name>
</gene>
<keyword evidence="5" id="KW-0238">DNA-binding</keyword>
<comment type="caution">
    <text evidence="9">The sequence shown here is derived from an EMBL/GenBank/DDBJ whole genome shotgun (WGS) entry which is preliminary data.</text>
</comment>
<evidence type="ECO:0000256" key="2">
    <source>
        <dbReference type="ARBA" id="ARBA00006645"/>
    </source>
</evidence>
<dbReference type="Gene3D" id="3.30.66.10">
    <property type="entry name" value="DNA topoisomerase I domain"/>
    <property type="match status" value="1"/>
</dbReference>
<evidence type="ECO:0000256" key="5">
    <source>
        <dbReference type="ARBA" id="ARBA00023125"/>
    </source>
</evidence>
<protein>
    <recommendedName>
        <fullName evidence="3">DNA topoisomerase</fullName>
        <ecNumber evidence="3">5.6.2.1</ecNumber>
    </recommendedName>
</protein>
<dbReference type="PROSITE" id="PS52038">
    <property type="entry name" value="TOPO_IB_2"/>
    <property type="match status" value="1"/>
</dbReference>
<dbReference type="SUPFAM" id="SSF56349">
    <property type="entry name" value="DNA breaking-rejoining enzymes"/>
    <property type="match status" value="1"/>
</dbReference>
<dbReference type="SUPFAM" id="SSF55869">
    <property type="entry name" value="DNA topoisomerase I domain"/>
    <property type="match status" value="1"/>
</dbReference>
<dbReference type="InterPro" id="IPR049331">
    <property type="entry name" value="Top1B_N_bact"/>
</dbReference>
<dbReference type="RefSeq" id="WP_084393949.1">
    <property type="nucleotide sequence ID" value="NZ_BMKF01000001.1"/>
</dbReference>
<evidence type="ECO:0000256" key="1">
    <source>
        <dbReference type="ARBA" id="ARBA00000213"/>
    </source>
</evidence>
<dbReference type="InterPro" id="IPR014711">
    <property type="entry name" value="TopoI_cat_a-hlx-sub_euk"/>
</dbReference>
<comment type="catalytic activity">
    <reaction evidence="1">
        <text>ATP-independent breakage of single-stranded DNA, followed by passage and rejoining.</text>
        <dbReference type="EC" id="5.6.2.1"/>
    </reaction>
</comment>
<feature type="domain" description="DNA topoisomerase I catalytic core eukaryotic-type" evidence="7">
    <location>
        <begin position="96"/>
        <end position="267"/>
    </location>
</feature>
<reference evidence="10" key="1">
    <citation type="journal article" date="2019" name="Int. J. Syst. Evol. Microbiol.">
        <title>The Global Catalogue of Microorganisms (GCM) 10K type strain sequencing project: providing services to taxonomists for standard genome sequencing and annotation.</title>
        <authorList>
            <consortium name="The Broad Institute Genomics Platform"/>
            <consortium name="The Broad Institute Genome Sequencing Center for Infectious Disease"/>
            <person name="Wu L."/>
            <person name="Ma J."/>
        </authorList>
    </citation>
    <scope>NUCLEOTIDE SEQUENCE [LARGE SCALE GENOMIC DNA]</scope>
    <source>
        <strain evidence="10">CGMCC 1.15928</strain>
    </source>
</reference>
<feature type="domain" description="DNA topoisomerase IB N-terminal" evidence="8">
    <location>
        <begin position="35"/>
        <end position="82"/>
    </location>
</feature>
<evidence type="ECO:0000313" key="9">
    <source>
        <dbReference type="EMBL" id="GGB57800.1"/>
    </source>
</evidence>
<dbReference type="InterPro" id="IPR011010">
    <property type="entry name" value="DNA_brk_join_enz"/>
</dbReference>
<evidence type="ECO:0000256" key="3">
    <source>
        <dbReference type="ARBA" id="ARBA00012891"/>
    </source>
</evidence>
<dbReference type="Gene3D" id="3.90.15.10">
    <property type="entry name" value="Topoisomerase I, Chain A, domain 3"/>
    <property type="match status" value="1"/>
</dbReference>
<evidence type="ECO:0000259" key="7">
    <source>
        <dbReference type="Pfam" id="PF01028"/>
    </source>
</evidence>
<accession>A0ABQ1J3A6</accession>
<keyword evidence="4" id="KW-0799">Topoisomerase</keyword>
<dbReference type="InterPro" id="IPR001631">
    <property type="entry name" value="TopoI"/>
</dbReference>
<dbReference type="Proteomes" id="UP000628854">
    <property type="component" value="Unassembled WGS sequence"/>
</dbReference>
<comment type="similarity">
    <text evidence="2">Belongs to the type IB topoisomerase family.</text>
</comment>
<dbReference type="Gene3D" id="1.10.132.120">
    <property type="match status" value="1"/>
</dbReference>
<dbReference type="InterPro" id="IPR013500">
    <property type="entry name" value="TopoI_cat_euk"/>
</dbReference>
<name>A0ABQ1J3A6_9PROT</name>
<organism evidence="9 10">
    <name type="scientific">Henriciella pelagia</name>
    <dbReference type="NCBI Taxonomy" id="1977912"/>
    <lineage>
        <taxon>Bacteria</taxon>
        <taxon>Pseudomonadati</taxon>
        <taxon>Pseudomonadota</taxon>
        <taxon>Alphaproteobacteria</taxon>
        <taxon>Hyphomonadales</taxon>
        <taxon>Hyphomonadaceae</taxon>
        <taxon>Henriciella</taxon>
    </lineage>
</organism>
<dbReference type="PRINTS" id="PR00416">
    <property type="entry name" value="EUTPISMRASEI"/>
</dbReference>